<keyword evidence="1" id="KW-0472">Membrane</keyword>
<sequence length="38" mass="4154">MDERPERVTKPTDTLIAFVFGGIIILCVVTGLVLMGTF</sequence>
<keyword evidence="1" id="KW-0812">Transmembrane</keyword>
<feature type="transmembrane region" description="Helical" evidence="1">
    <location>
        <begin position="15"/>
        <end position="35"/>
    </location>
</feature>
<dbReference type="STRING" id="65393.PCC7424_1465"/>
<evidence type="ECO:0000256" key="1">
    <source>
        <dbReference type="SAM" id="Phobius"/>
    </source>
</evidence>
<dbReference type="KEGG" id="cyc:PCC7424_1465"/>
<evidence type="ECO:0000313" key="3">
    <source>
        <dbReference type="Proteomes" id="UP000002384"/>
    </source>
</evidence>
<dbReference type="HOGENOM" id="CLU_3327069_0_0_3"/>
<keyword evidence="3" id="KW-1185">Reference proteome</keyword>
<keyword evidence="1" id="KW-1133">Transmembrane helix</keyword>
<dbReference type="EMBL" id="CP001291">
    <property type="protein sequence ID" value="ACK69907.1"/>
    <property type="molecule type" value="Genomic_DNA"/>
</dbReference>
<name>B7K8E7_GLOC7</name>
<dbReference type="Proteomes" id="UP000002384">
    <property type="component" value="Chromosome"/>
</dbReference>
<accession>B7K8E7</accession>
<gene>
    <name evidence="2" type="ordered locus">PCC7424_1465</name>
</gene>
<protein>
    <submittedName>
        <fullName evidence="2">Uncharacterized protein</fullName>
    </submittedName>
</protein>
<evidence type="ECO:0000313" key="2">
    <source>
        <dbReference type="EMBL" id="ACK69907.1"/>
    </source>
</evidence>
<dbReference type="AlphaFoldDB" id="B7K8E7"/>
<organism evidence="2 3">
    <name type="scientific">Gloeothece citriformis (strain PCC 7424)</name>
    <name type="common">Cyanothece sp. (strain PCC 7424)</name>
    <dbReference type="NCBI Taxonomy" id="65393"/>
    <lineage>
        <taxon>Bacteria</taxon>
        <taxon>Bacillati</taxon>
        <taxon>Cyanobacteriota</taxon>
        <taxon>Cyanophyceae</taxon>
        <taxon>Oscillatoriophycideae</taxon>
        <taxon>Chroococcales</taxon>
        <taxon>Aphanothecaceae</taxon>
        <taxon>Gloeothece</taxon>
        <taxon>Gloeothece citriformis</taxon>
    </lineage>
</organism>
<proteinExistence type="predicted"/>
<reference evidence="3" key="1">
    <citation type="journal article" date="2011" name="MBio">
        <title>Novel metabolic attributes of the genus Cyanothece, comprising a group of unicellular nitrogen-fixing Cyanobacteria.</title>
        <authorList>
            <person name="Bandyopadhyay A."/>
            <person name="Elvitigala T."/>
            <person name="Welsh E."/>
            <person name="Stockel J."/>
            <person name="Liberton M."/>
            <person name="Min H."/>
            <person name="Sherman L.A."/>
            <person name="Pakrasi H.B."/>
        </authorList>
    </citation>
    <scope>NUCLEOTIDE SEQUENCE [LARGE SCALE GENOMIC DNA]</scope>
    <source>
        <strain evidence="3">PCC 7424</strain>
    </source>
</reference>